<dbReference type="EMBL" id="KI695618">
    <property type="protein sequence ID" value="ETM35210.1"/>
    <property type="molecule type" value="Genomic_DNA"/>
</dbReference>
<evidence type="ECO:0000256" key="1">
    <source>
        <dbReference type="ARBA" id="ARBA00005234"/>
    </source>
</evidence>
<feature type="coiled-coil region" evidence="4">
    <location>
        <begin position="102"/>
        <end position="129"/>
    </location>
</feature>
<dbReference type="VEuPathDB" id="FungiDB:PPTG_24074"/>
<protein>
    <recommendedName>
        <fullName evidence="6">Ubiquitin-like protease family profile domain-containing protein</fullName>
    </recommendedName>
</protein>
<dbReference type="VEuPathDB" id="FungiDB:PPTG_24073"/>
<evidence type="ECO:0000256" key="3">
    <source>
        <dbReference type="ARBA" id="ARBA00022801"/>
    </source>
</evidence>
<feature type="domain" description="Ubiquitin-like protease family profile" evidence="6">
    <location>
        <begin position="214"/>
        <end position="372"/>
    </location>
</feature>
<accession>W2MFX3</accession>
<evidence type="ECO:0000256" key="5">
    <source>
        <dbReference type="SAM" id="MobiDB-lite"/>
    </source>
</evidence>
<dbReference type="AlphaFoldDB" id="W2MFX3"/>
<evidence type="ECO:0000313" key="7">
    <source>
        <dbReference type="EMBL" id="ETM35210.1"/>
    </source>
</evidence>
<dbReference type="InterPro" id="IPR003653">
    <property type="entry name" value="Peptidase_C48_C"/>
</dbReference>
<keyword evidence="4" id="KW-0175">Coiled coil</keyword>
<evidence type="ECO:0000256" key="4">
    <source>
        <dbReference type="SAM" id="Coils"/>
    </source>
</evidence>
<dbReference type="PROSITE" id="PS50600">
    <property type="entry name" value="ULP_PROTEASE"/>
    <property type="match status" value="1"/>
</dbReference>
<dbReference type="SUPFAM" id="SSF54001">
    <property type="entry name" value="Cysteine proteinases"/>
    <property type="match status" value="1"/>
</dbReference>
<evidence type="ECO:0000256" key="2">
    <source>
        <dbReference type="ARBA" id="ARBA00022670"/>
    </source>
</evidence>
<dbReference type="VEuPathDB" id="FungiDB:PPTG_00008"/>
<name>W2MFX3_PHYNI</name>
<feature type="region of interest" description="Disordered" evidence="5">
    <location>
        <begin position="68"/>
        <end position="91"/>
    </location>
</feature>
<reference evidence="7" key="1">
    <citation type="submission" date="2013-11" db="EMBL/GenBank/DDBJ databases">
        <title>The Genome Sequence of Phytophthora parasitica IAC_01/95.</title>
        <authorList>
            <consortium name="The Broad Institute Genomics Platform"/>
            <person name="Russ C."/>
            <person name="Tyler B."/>
            <person name="Panabieres F."/>
            <person name="Shan W."/>
            <person name="Tripathy S."/>
            <person name="Grunwald N."/>
            <person name="Machado M."/>
            <person name="Johnson C.S."/>
            <person name="Arredondo F."/>
            <person name="Hong C."/>
            <person name="Coffey M."/>
            <person name="Young S.K."/>
            <person name="Zeng Q."/>
            <person name="Gargeya S."/>
            <person name="Fitzgerald M."/>
            <person name="Abouelleil A."/>
            <person name="Alvarado L."/>
            <person name="Chapman S.B."/>
            <person name="Gainer-Dewar J."/>
            <person name="Goldberg J."/>
            <person name="Griggs A."/>
            <person name="Gujja S."/>
            <person name="Hansen M."/>
            <person name="Howarth C."/>
            <person name="Imamovic A."/>
            <person name="Ireland A."/>
            <person name="Larimer J."/>
            <person name="McCowan C."/>
            <person name="Murphy C."/>
            <person name="Pearson M."/>
            <person name="Poon T.W."/>
            <person name="Priest M."/>
            <person name="Roberts A."/>
            <person name="Saif S."/>
            <person name="Shea T."/>
            <person name="Sykes S."/>
            <person name="Wortman J."/>
            <person name="Nusbaum C."/>
            <person name="Birren B."/>
        </authorList>
    </citation>
    <scope>NUCLEOTIDE SEQUENCE [LARGE SCALE GENOMIC DNA]</scope>
    <source>
        <strain evidence="7">IAC_01/95</strain>
    </source>
</reference>
<dbReference type="GO" id="GO:0008234">
    <property type="term" value="F:cysteine-type peptidase activity"/>
    <property type="evidence" value="ECO:0007669"/>
    <property type="project" value="InterPro"/>
</dbReference>
<feature type="compositionally biased region" description="Basic and acidic residues" evidence="5">
    <location>
        <begin position="68"/>
        <end position="79"/>
    </location>
</feature>
<dbReference type="InterPro" id="IPR038765">
    <property type="entry name" value="Papain-like_cys_pep_sf"/>
</dbReference>
<keyword evidence="2" id="KW-0645">Protease</keyword>
<organism evidence="7">
    <name type="scientific">Phytophthora nicotianae</name>
    <name type="common">Potato buckeye rot agent</name>
    <name type="synonym">Phytophthora parasitica</name>
    <dbReference type="NCBI Taxonomy" id="4792"/>
    <lineage>
        <taxon>Eukaryota</taxon>
        <taxon>Sar</taxon>
        <taxon>Stramenopiles</taxon>
        <taxon>Oomycota</taxon>
        <taxon>Peronosporomycetes</taxon>
        <taxon>Peronosporales</taxon>
        <taxon>Peronosporaceae</taxon>
        <taxon>Phytophthora</taxon>
    </lineage>
</organism>
<gene>
    <name evidence="7" type="ORF">L914_17853</name>
</gene>
<evidence type="ECO:0000259" key="6">
    <source>
        <dbReference type="PROSITE" id="PS50600"/>
    </source>
</evidence>
<dbReference type="Proteomes" id="UP000054532">
    <property type="component" value="Unassembled WGS sequence"/>
</dbReference>
<comment type="similarity">
    <text evidence="1">Belongs to the peptidase C48 family.</text>
</comment>
<dbReference type="Gene3D" id="3.40.395.10">
    <property type="entry name" value="Adenoviral Proteinase, Chain A"/>
    <property type="match status" value="1"/>
</dbReference>
<dbReference type="GO" id="GO:0006508">
    <property type="term" value="P:proteolysis"/>
    <property type="evidence" value="ECO:0007669"/>
    <property type="project" value="UniProtKB-KW"/>
</dbReference>
<dbReference type="Pfam" id="PF02902">
    <property type="entry name" value="Peptidase_C48"/>
    <property type="match status" value="1"/>
</dbReference>
<keyword evidence="3" id="KW-0378">Hydrolase</keyword>
<sequence>MKSKPYVLDERQKWRKFKALQDKVTKVAVANGTQRFSQLYAALEAFLGIIEASGVPIISEAPWTQRKDSICSDTGTEKLESDEDESIPETQLSKPDEIEQKYVAYKKALEREAKELAKKKNNLETKNLLDKRIDLSSESGPVVKFLPSLDKDATVYSESIIGTMTRFHQKRKYSKNVDACLKWIVAQTQKRAVAVDRVDGITSALRAASVYASIKIRDNEVCFLYELLAFRSGEWLNDMCIRLAIQVMTQDRSDIAYVDGAMFEHIQPNEIHLNESLCDVSDRQSGMILIPMSIENKHWCLLIVDINTKDIIQLDHMQRRPTYSFLSKTCKSYVAPLLRGKYADYTIKKADNIRQEDGHNCGVLVIHYMESYISTRVVRNPNAVLVQSIRLAYFVQGLRRLYPHKDLRLLASGQR</sequence>
<proteinExistence type="inferred from homology"/>